<dbReference type="PANTHER" id="PTHR38434:SF1">
    <property type="entry name" value="BLL2549 PROTEIN"/>
    <property type="match status" value="1"/>
</dbReference>
<feature type="transmembrane region" description="Helical" evidence="2">
    <location>
        <begin position="397"/>
        <end position="415"/>
    </location>
</feature>
<feature type="transmembrane region" description="Helical" evidence="2">
    <location>
        <begin position="87"/>
        <end position="105"/>
    </location>
</feature>
<feature type="transmembrane region" description="Helical" evidence="2">
    <location>
        <begin position="549"/>
        <end position="568"/>
    </location>
</feature>
<dbReference type="EMBL" id="CP047895">
    <property type="protein sequence ID" value="QHL91270.1"/>
    <property type="molecule type" value="Genomic_DNA"/>
</dbReference>
<feature type="transmembrane region" description="Helical" evidence="2">
    <location>
        <begin position="357"/>
        <end position="376"/>
    </location>
</feature>
<protein>
    <submittedName>
        <fullName evidence="3">DUF2339 domain-containing protein</fullName>
    </submittedName>
</protein>
<feature type="transmembrane region" description="Helical" evidence="2">
    <location>
        <begin position="135"/>
        <end position="153"/>
    </location>
</feature>
<name>A0A7Z2NXN2_9SPHN</name>
<feature type="transmembrane region" description="Helical" evidence="2">
    <location>
        <begin position="618"/>
        <end position="636"/>
    </location>
</feature>
<dbReference type="KEGG" id="schy:GVO57_11170"/>
<proteinExistence type="predicted"/>
<feature type="transmembrane region" description="Helical" evidence="2">
    <location>
        <begin position="672"/>
        <end position="689"/>
    </location>
</feature>
<keyword evidence="2" id="KW-0472">Membrane</keyword>
<evidence type="ECO:0000313" key="3">
    <source>
        <dbReference type="EMBL" id="QHL91270.1"/>
    </source>
</evidence>
<reference evidence="3 4" key="1">
    <citation type="submission" date="2020-01" db="EMBL/GenBank/DDBJ databases">
        <title>Sphingomonas sp. C33 whole genome sequece.</title>
        <authorList>
            <person name="Park C."/>
        </authorList>
    </citation>
    <scope>NUCLEOTIDE SEQUENCE [LARGE SCALE GENOMIC DNA]</scope>
    <source>
        <strain evidence="3 4">C33</strain>
    </source>
</reference>
<keyword evidence="2" id="KW-0812">Transmembrane</keyword>
<evidence type="ECO:0000256" key="2">
    <source>
        <dbReference type="SAM" id="Phobius"/>
    </source>
</evidence>
<feature type="transmembrane region" description="Helical" evidence="2">
    <location>
        <begin position="191"/>
        <end position="214"/>
    </location>
</feature>
<keyword evidence="2" id="KW-1133">Transmembrane helix</keyword>
<evidence type="ECO:0000313" key="4">
    <source>
        <dbReference type="Proteomes" id="UP000464468"/>
    </source>
</evidence>
<organism evidence="3 4">
    <name type="scientific">Sphingomonas changnyeongensis</name>
    <dbReference type="NCBI Taxonomy" id="2698679"/>
    <lineage>
        <taxon>Bacteria</taxon>
        <taxon>Pseudomonadati</taxon>
        <taxon>Pseudomonadota</taxon>
        <taxon>Alphaproteobacteria</taxon>
        <taxon>Sphingomonadales</taxon>
        <taxon>Sphingomonadaceae</taxon>
        <taxon>Sphingomonas</taxon>
    </lineage>
</organism>
<dbReference type="PANTHER" id="PTHR38434">
    <property type="entry name" value="BLL2549 PROTEIN"/>
    <property type="match status" value="1"/>
</dbReference>
<keyword evidence="4" id="KW-1185">Reference proteome</keyword>
<dbReference type="Proteomes" id="UP000464468">
    <property type="component" value="Chromosome"/>
</dbReference>
<dbReference type="InterPro" id="IPR019286">
    <property type="entry name" value="DUF2339_TM"/>
</dbReference>
<feature type="transmembrane region" description="Helical" evidence="2">
    <location>
        <begin position="515"/>
        <end position="534"/>
    </location>
</feature>
<accession>A0A7Z2NXN2</accession>
<feature type="transmembrane region" description="Helical" evidence="2">
    <location>
        <begin position="580"/>
        <end position="598"/>
    </location>
</feature>
<feature type="transmembrane region" description="Helical" evidence="2">
    <location>
        <begin position="451"/>
        <end position="469"/>
    </location>
</feature>
<feature type="transmembrane region" description="Helical" evidence="2">
    <location>
        <begin position="165"/>
        <end position="185"/>
    </location>
</feature>
<feature type="transmembrane region" description="Helical" evidence="2">
    <location>
        <begin position="421"/>
        <end position="439"/>
    </location>
</feature>
<sequence>MDRRAPAATLDELCGARGRPWLGRADDGRGRFQHVGPRGAGDLSGGAGRSAAGLSPVARRPHAPPARGGRDRDPADGSDGQRCGLCAAHLGLYLLIGAALTALGWRFEALRPGTLVTAGLGLWLLFVWPDPDDGFFALVAFAQVAIFAGVPLAHHVRGRAQPLDLAQLSLVSLVMALAIYGRFGFGQADDFAPLLAATVAVLAVIPATAFMLMWRRGQEGETRTVLTVLVPAVMLAFGALLLVTPAWLAPAMALLATGPLLWCEARRDAPALHAAAWLGAAMALTALAVTPDFSVELSQLGNLAEPVDMLRAGLRWAAAGTIFAAKARLSRPALSRSVGETLAVALGYGLAAQLLPSAALAWIAAIFASGLFVVVPQRVAAWGTALAITAIWSLEPLIGWATGGIMALTGAPFMVTSAVKPLDIVLRVAPLVVALAMLLTKGRDLPANLRAHGLAGLAVPGMIALHSLYKQIFAITSPVQFEDHGMGERSIWQALLVAGAYAAGRSLPAGLRRPVSLGLATAALAHFAMFTLFLHNPLWALQHVGPIPIVNWLPPAYLAAIVALRIGHRQWDDAPPAARTAGDAAAMVLITLLAFSLLRQAFAGSVLTAHGIGPTESLLISLIGILLALGFLWWGSLRASRSWRIGSLVLMLVAVIKVFLIDAARLEGLLRIASFMALGFSLIGIGWVYSRQLSRGADDTGVKAA</sequence>
<gene>
    <name evidence="3" type="ORF">GVO57_11170</name>
</gene>
<dbReference type="Pfam" id="PF10101">
    <property type="entry name" value="DUF2339"/>
    <property type="match status" value="1"/>
</dbReference>
<evidence type="ECO:0000256" key="1">
    <source>
        <dbReference type="SAM" id="MobiDB-lite"/>
    </source>
</evidence>
<feature type="compositionally biased region" description="Gly residues" evidence="1">
    <location>
        <begin position="38"/>
        <end position="48"/>
    </location>
</feature>
<feature type="compositionally biased region" description="Low complexity" evidence="1">
    <location>
        <begin position="49"/>
        <end position="58"/>
    </location>
</feature>
<feature type="transmembrane region" description="Helical" evidence="2">
    <location>
        <begin position="226"/>
        <end position="249"/>
    </location>
</feature>
<feature type="region of interest" description="Disordered" evidence="1">
    <location>
        <begin position="18"/>
        <end position="78"/>
    </location>
</feature>
<dbReference type="AlphaFoldDB" id="A0A7Z2NXN2"/>
<feature type="transmembrane region" description="Helical" evidence="2">
    <location>
        <begin position="489"/>
        <end position="508"/>
    </location>
</feature>
<feature type="transmembrane region" description="Helical" evidence="2">
    <location>
        <begin position="648"/>
        <end position="666"/>
    </location>
</feature>